<feature type="coiled-coil region" evidence="9">
    <location>
        <begin position="99"/>
        <end position="126"/>
    </location>
</feature>
<protein>
    <recommendedName>
        <fullName evidence="8">V-type proton ATPase subunit a</fullName>
    </recommendedName>
</protein>
<proteinExistence type="inferred from homology"/>
<organism evidence="11 12">
    <name type="scientific">Nyssa sinensis</name>
    <dbReference type="NCBI Taxonomy" id="561372"/>
    <lineage>
        <taxon>Eukaryota</taxon>
        <taxon>Viridiplantae</taxon>
        <taxon>Streptophyta</taxon>
        <taxon>Embryophyta</taxon>
        <taxon>Tracheophyta</taxon>
        <taxon>Spermatophyta</taxon>
        <taxon>Magnoliopsida</taxon>
        <taxon>eudicotyledons</taxon>
        <taxon>Gunneridae</taxon>
        <taxon>Pentapetalae</taxon>
        <taxon>asterids</taxon>
        <taxon>Cornales</taxon>
        <taxon>Nyssaceae</taxon>
        <taxon>Nyssa</taxon>
    </lineage>
</organism>
<dbReference type="PANTHER" id="PTHR11629">
    <property type="entry name" value="VACUOLAR PROTON ATPASES"/>
    <property type="match status" value="1"/>
</dbReference>
<dbReference type="GO" id="GO:0033179">
    <property type="term" value="C:proton-transporting V-type ATPase, V0 domain"/>
    <property type="evidence" value="ECO:0007669"/>
    <property type="project" value="InterPro"/>
</dbReference>
<keyword evidence="9" id="KW-0175">Coiled coil</keyword>
<keyword evidence="6 8" id="KW-0406">Ion transport</keyword>
<evidence type="ECO:0000256" key="5">
    <source>
        <dbReference type="ARBA" id="ARBA00022989"/>
    </source>
</evidence>
<evidence type="ECO:0000256" key="1">
    <source>
        <dbReference type="ARBA" id="ARBA00004141"/>
    </source>
</evidence>
<sequence>MGEARCCPTMDLLRSEKMQLVQLIIPIESAHRTISYLGELGLFQFKDLNAEKSPFQRTYAAQIKRCGEMARKLRFFREQMVKTGFSPSTRSTSGTDINLDDLEVKLGELEAELLEMNANSEKLQRGYNELLEYKLVLQKAGEFFYSAQSNATAQQREYETHHNGEGSIDSPLLLEQEMSTDPSKQVKLGFVSGLVPREKAMAFERILFRATRGNVFLKQAVVEDLVVDPVSGEKVEKNVFVVFYSGERAKNKILKICDAFAANRYPFTDDLGRQYEMITEVSGKVSELKTTIDVGQLHRGNLLQTIGQQFERWNFMVKKEKSIYHILNMLSIDVTKKCLVAEGWCPLFAMNQIQDAMQQATFDSNSQVGAIFQVLNTKESPPTYFRTNKFTSAFQEIVDAYGDGQTMIAPGAHAPRARRFAGRNLDLGLRQADRRVRLSDRGLRLTAEGLRHPDKTFPGRNLSVASTEDLNFKISTEARRNSGRKISERRNILDPIRKGGLKGQGHSKVLHVGPQGAGQPNKNRVFSNGQGQIINLGASVNGLSNPKFMSAQWKKGTNRGTGLAQWEPSYGGTSMQAGMPKQRYRPAQMKRGVRGYGPAHWVPKTRHTSAKGLAPTTQPPLNSRSNIFLGISSNPSSSSAVPEVVSSQRDLMIIDAAARDHSDVHRRMEIST</sequence>
<evidence type="ECO:0000256" key="8">
    <source>
        <dbReference type="RuleBase" id="RU361189"/>
    </source>
</evidence>
<keyword evidence="7" id="KW-0472">Membrane</keyword>
<dbReference type="EMBL" id="CM018045">
    <property type="protein sequence ID" value="KAA8528700.1"/>
    <property type="molecule type" value="Genomic_DNA"/>
</dbReference>
<gene>
    <name evidence="11" type="ORF">F0562_036055</name>
</gene>
<evidence type="ECO:0000256" key="4">
    <source>
        <dbReference type="ARBA" id="ARBA00022692"/>
    </source>
</evidence>
<feature type="region of interest" description="Disordered" evidence="10">
    <location>
        <begin position="559"/>
        <end position="580"/>
    </location>
</feature>
<evidence type="ECO:0000256" key="10">
    <source>
        <dbReference type="SAM" id="MobiDB-lite"/>
    </source>
</evidence>
<dbReference type="PANTHER" id="PTHR11629:SF63">
    <property type="entry name" value="V-TYPE PROTON ATPASE SUBUNIT A"/>
    <property type="match status" value="1"/>
</dbReference>
<comment type="function">
    <text evidence="8">Essential component of the vacuolar proton pump (V-ATPase), a multimeric enzyme that catalyzes the translocation of protons across the membranes. Required for assembly and activity of the V-ATPase.</text>
</comment>
<reference evidence="11 12" key="1">
    <citation type="submission" date="2019-09" db="EMBL/GenBank/DDBJ databases">
        <title>A chromosome-level genome assembly of the Chinese tupelo Nyssa sinensis.</title>
        <authorList>
            <person name="Yang X."/>
            <person name="Kang M."/>
            <person name="Yang Y."/>
            <person name="Xiong H."/>
            <person name="Wang M."/>
            <person name="Zhang Z."/>
            <person name="Wang Z."/>
            <person name="Wu H."/>
            <person name="Ma T."/>
            <person name="Liu J."/>
            <person name="Xi Z."/>
        </authorList>
    </citation>
    <scope>NUCLEOTIDE SEQUENCE [LARGE SCALE GENOMIC DNA]</scope>
    <source>
        <strain evidence="11">J267</strain>
        <tissue evidence="11">Leaf</tissue>
    </source>
</reference>
<evidence type="ECO:0000313" key="11">
    <source>
        <dbReference type="EMBL" id="KAA8528700.1"/>
    </source>
</evidence>
<dbReference type="GO" id="GO:0046961">
    <property type="term" value="F:proton-transporting ATPase activity, rotational mechanism"/>
    <property type="evidence" value="ECO:0007669"/>
    <property type="project" value="InterPro"/>
</dbReference>
<dbReference type="GO" id="GO:0016471">
    <property type="term" value="C:vacuolar proton-transporting V-type ATPase complex"/>
    <property type="evidence" value="ECO:0007669"/>
    <property type="project" value="TreeGrafter"/>
</dbReference>
<comment type="similarity">
    <text evidence="2 8">Belongs to the V-ATPase 116 kDa subunit family.</text>
</comment>
<dbReference type="OrthoDB" id="10264220at2759"/>
<dbReference type="GO" id="GO:0051117">
    <property type="term" value="F:ATPase binding"/>
    <property type="evidence" value="ECO:0007669"/>
    <property type="project" value="TreeGrafter"/>
</dbReference>
<evidence type="ECO:0000313" key="12">
    <source>
        <dbReference type="Proteomes" id="UP000325577"/>
    </source>
</evidence>
<dbReference type="GO" id="GO:0007035">
    <property type="term" value="P:vacuolar acidification"/>
    <property type="evidence" value="ECO:0007669"/>
    <property type="project" value="TreeGrafter"/>
</dbReference>
<dbReference type="Proteomes" id="UP000325577">
    <property type="component" value="Linkage Group LG21"/>
</dbReference>
<keyword evidence="3 8" id="KW-0813">Transport</keyword>
<dbReference type="AlphaFoldDB" id="A0A5J5ADN1"/>
<dbReference type="InterPro" id="IPR002490">
    <property type="entry name" value="V-ATPase_116kDa_su"/>
</dbReference>
<keyword evidence="12" id="KW-1185">Reference proteome</keyword>
<dbReference type="Pfam" id="PF01496">
    <property type="entry name" value="V_ATPase_I"/>
    <property type="match status" value="1"/>
</dbReference>
<keyword evidence="8" id="KW-0375">Hydrogen ion transport</keyword>
<evidence type="ECO:0000256" key="6">
    <source>
        <dbReference type="ARBA" id="ARBA00023065"/>
    </source>
</evidence>
<evidence type="ECO:0000256" key="3">
    <source>
        <dbReference type="ARBA" id="ARBA00022448"/>
    </source>
</evidence>
<keyword evidence="4" id="KW-0812">Transmembrane</keyword>
<evidence type="ECO:0000256" key="9">
    <source>
        <dbReference type="SAM" id="Coils"/>
    </source>
</evidence>
<accession>A0A5J5ADN1</accession>
<evidence type="ECO:0000256" key="7">
    <source>
        <dbReference type="ARBA" id="ARBA00023136"/>
    </source>
</evidence>
<keyword evidence="5" id="KW-1133">Transmembrane helix</keyword>
<name>A0A5J5ADN1_9ASTE</name>
<comment type="subcellular location">
    <subcellularLocation>
        <location evidence="1">Membrane</location>
        <topology evidence="1">Multi-pass membrane protein</topology>
    </subcellularLocation>
</comment>
<evidence type="ECO:0000256" key="2">
    <source>
        <dbReference type="ARBA" id="ARBA00009904"/>
    </source>
</evidence>